<keyword evidence="1" id="KW-0472">Membrane</keyword>
<keyword evidence="1" id="KW-1133">Transmembrane helix</keyword>
<feature type="transmembrane region" description="Helical" evidence="1">
    <location>
        <begin position="30"/>
        <end position="50"/>
    </location>
</feature>
<accession>A0A1I8HLF4</accession>
<dbReference type="AlphaFoldDB" id="A0A1I8HLF4"/>
<evidence type="ECO:0000313" key="3">
    <source>
        <dbReference type="WBParaSite" id="maker-uti_cns_0006803-snap-gene-0.3-mRNA-1"/>
    </source>
</evidence>
<evidence type="ECO:0000256" key="1">
    <source>
        <dbReference type="SAM" id="Phobius"/>
    </source>
</evidence>
<proteinExistence type="predicted"/>
<evidence type="ECO:0000313" key="2">
    <source>
        <dbReference type="Proteomes" id="UP000095280"/>
    </source>
</evidence>
<dbReference type="Proteomes" id="UP000095280">
    <property type="component" value="Unplaced"/>
</dbReference>
<protein>
    <submittedName>
        <fullName evidence="3">Secreted protein</fullName>
    </submittedName>
</protein>
<sequence length="90" mass="9295">MSAAATPAAVAVAAARPLSGRQVLRPAGWAFLAVGAACALASCPLICRLASTCTPSGTWLPCCGLPSPRRRTMEPMTMARPSGRSLRSPW</sequence>
<keyword evidence="1" id="KW-0812">Transmembrane</keyword>
<keyword evidence="2" id="KW-1185">Reference proteome</keyword>
<reference evidence="3" key="1">
    <citation type="submission" date="2016-11" db="UniProtKB">
        <authorList>
            <consortium name="WormBaseParasite"/>
        </authorList>
    </citation>
    <scope>IDENTIFICATION</scope>
</reference>
<name>A0A1I8HLF4_9PLAT</name>
<dbReference type="WBParaSite" id="maker-uti_cns_0006803-snap-gene-0.3-mRNA-1">
    <property type="protein sequence ID" value="maker-uti_cns_0006803-snap-gene-0.3-mRNA-1"/>
    <property type="gene ID" value="maker-uti_cns_0006803-snap-gene-0.3"/>
</dbReference>
<organism evidence="2 3">
    <name type="scientific">Macrostomum lignano</name>
    <dbReference type="NCBI Taxonomy" id="282301"/>
    <lineage>
        <taxon>Eukaryota</taxon>
        <taxon>Metazoa</taxon>
        <taxon>Spiralia</taxon>
        <taxon>Lophotrochozoa</taxon>
        <taxon>Platyhelminthes</taxon>
        <taxon>Rhabditophora</taxon>
        <taxon>Macrostomorpha</taxon>
        <taxon>Macrostomida</taxon>
        <taxon>Macrostomidae</taxon>
        <taxon>Macrostomum</taxon>
    </lineage>
</organism>